<dbReference type="SMART" id="SM01012">
    <property type="entry name" value="ANTAR"/>
    <property type="match status" value="1"/>
</dbReference>
<dbReference type="InterPro" id="IPR036388">
    <property type="entry name" value="WH-like_DNA-bd_sf"/>
</dbReference>
<protein>
    <submittedName>
        <fullName evidence="5">ANTAR domain protein</fullName>
    </submittedName>
</protein>
<keyword evidence="1" id="KW-0805">Transcription regulation</keyword>
<dbReference type="InterPro" id="IPR003018">
    <property type="entry name" value="GAF"/>
</dbReference>
<reference evidence="5 6" key="1">
    <citation type="submission" date="2016-01" db="EMBL/GenBank/DDBJ databases">
        <title>Complete genome sequence of a soil Actinobacterium, Isoptericola dokdonensis DS-3.</title>
        <authorList>
            <person name="Kwon S.-K."/>
            <person name="Kim J.F."/>
        </authorList>
    </citation>
    <scope>NUCLEOTIDE SEQUENCE [LARGE SCALE GENOMIC DNA]</scope>
    <source>
        <strain evidence="5 6">DS-3</strain>
    </source>
</reference>
<evidence type="ECO:0000313" key="5">
    <source>
        <dbReference type="EMBL" id="ANC31340.1"/>
    </source>
</evidence>
<keyword evidence="2" id="KW-0804">Transcription</keyword>
<accession>A0A161ILG7</accession>
<evidence type="ECO:0000256" key="1">
    <source>
        <dbReference type="ARBA" id="ARBA00023015"/>
    </source>
</evidence>
<sequence>MNPSELMSRLARSLAAGDAAVPMPRRLCQACVDILDGQGGTLTVSAVPGERVVVSTEQVFADLESLQEVLGEGPVQQALDLDQVVVSRVQDSPNPFPVFAEQASRAFDDSLTVYAVPMRVGTRTIGVLSLYVTGTDRTTRSIDDLQFLADAVGISLIGDMDALDWSQEARIHQATGMVAAQLRISPADALAVLRAHAFARETDLRAVADDVLARRMAFSHDDGPGGPDRTGQGGDA</sequence>
<dbReference type="Pfam" id="PF13185">
    <property type="entry name" value="GAF_2"/>
    <property type="match status" value="1"/>
</dbReference>
<dbReference type="SUPFAM" id="SSF55781">
    <property type="entry name" value="GAF domain-like"/>
    <property type="match status" value="1"/>
</dbReference>
<dbReference type="Gene3D" id="3.30.450.40">
    <property type="match status" value="1"/>
</dbReference>
<organism evidence="5 6">
    <name type="scientific">Isoptericola dokdonensis DS-3</name>
    <dbReference type="NCBI Taxonomy" id="1300344"/>
    <lineage>
        <taxon>Bacteria</taxon>
        <taxon>Bacillati</taxon>
        <taxon>Actinomycetota</taxon>
        <taxon>Actinomycetes</taxon>
        <taxon>Micrococcales</taxon>
        <taxon>Promicromonosporaceae</taxon>
        <taxon>Isoptericola</taxon>
    </lineage>
</organism>
<dbReference type="InterPro" id="IPR029016">
    <property type="entry name" value="GAF-like_dom_sf"/>
</dbReference>
<keyword evidence="6" id="KW-1185">Reference proteome</keyword>
<evidence type="ECO:0000313" key="6">
    <source>
        <dbReference type="Proteomes" id="UP000076794"/>
    </source>
</evidence>
<dbReference type="KEGG" id="ido:I598_1792"/>
<dbReference type="GO" id="GO:0003723">
    <property type="term" value="F:RNA binding"/>
    <property type="evidence" value="ECO:0007669"/>
    <property type="project" value="InterPro"/>
</dbReference>
<dbReference type="InterPro" id="IPR005561">
    <property type="entry name" value="ANTAR"/>
</dbReference>
<feature type="domain" description="ANTAR" evidence="4">
    <location>
        <begin position="165"/>
        <end position="212"/>
    </location>
</feature>
<dbReference type="EMBL" id="CP014209">
    <property type="protein sequence ID" value="ANC31340.1"/>
    <property type="molecule type" value="Genomic_DNA"/>
</dbReference>
<feature type="compositionally biased region" description="Gly residues" evidence="3">
    <location>
        <begin position="224"/>
        <end position="236"/>
    </location>
</feature>
<dbReference type="Pfam" id="PF03861">
    <property type="entry name" value="ANTAR"/>
    <property type="match status" value="1"/>
</dbReference>
<dbReference type="Gene3D" id="1.10.10.10">
    <property type="entry name" value="Winged helix-like DNA-binding domain superfamily/Winged helix DNA-binding domain"/>
    <property type="match status" value="1"/>
</dbReference>
<evidence type="ECO:0000259" key="4">
    <source>
        <dbReference type="SMART" id="SM01012"/>
    </source>
</evidence>
<evidence type="ECO:0000256" key="3">
    <source>
        <dbReference type="SAM" id="MobiDB-lite"/>
    </source>
</evidence>
<gene>
    <name evidence="5" type="ORF">I598_1792</name>
</gene>
<dbReference type="Proteomes" id="UP000076794">
    <property type="component" value="Chromosome"/>
</dbReference>
<dbReference type="AlphaFoldDB" id="A0A161ILG7"/>
<dbReference type="PATRIC" id="fig|1300344.3.peg.1799"/>
<feature type="region of interest" description="Disordered" evidence="3">
    <location>
        <begin position="217"/>
        <end position="236"/>
    </location>
</feature>
<proteinExistence type="predicted"/>
<dbReference type="STRING" id="1300344.I598_1792"/>
<evidence type="ECO:0000256" key="2">
    <source>
        <dbReference type="ARBA" id="ARBA00023163"/>
    </source>
</evidence>
<name>A0A161ILG7_9MICO</name>